<keyword evidence="3" id="KW-1185">Reference proteome</keyword>
<dbReference type="RefSeq" id="WP_320425957.1">
    <property type="nucleotide sequence ID" value="NZ_JAXCLA010000009.1"/>
</dbReference>
<organism evidence="2 3">
    <name type="scientific">Roseateles agri</name>
    <dbReference type="NCBI Taxonomy" id="3098619"/>
    <lineage>
        <taxon>Bacteria</taxon>
        <taxon>Pseudomonadati</taxon>
        <taxon>Pseudomonadota</taxon>
        <taxon>Betaproteobacteria</taxon>
        <taxon>Burkholderiales</taxon>
        <taxon>Sphaerotilaceae</taxon>
        <taxon>Roseateles</taxon>
    </lineage>
</organism>
<feature type="compositionally biased region" description="Polar residues" evidence="1">
    <location>
        <begin position="12"/>
        <end position="22"/>
    </location>
</feature>
<dbReference type="Proteomes" id="UP001285263">
    <property type="component" value="Unassembled WGS sequence"/>
</dbReference>
<feature type="region of interest" description="Disordered" evidence="1">
    <location>
        <begin position="1"/>
        <end position="22"/>
    </location>
</feature>
<accession>A0ABU5DRX4</accession>
<reference evidence="2 3" key="1">
    <citation type="submission" date="2023-11" db="EMBL/GenBank/DDBJ databases">
        <title>Paucibacter sp. nov., isolated from fresh soil in Korea.</title>
        <authorList>
            <person name="Le N.T.T."/>
        </authorList>
    </citation>
    <scope>NUCLEOTIDE SEQUENCE [LARGE SCALE GENOMIC DNA]</scope>
    <source>
        <strain evidence="2 3">R3-3</strain>
    </source>
</reference>
<name>A0ABU5DRX4_9BURK</name>
<evidence type="ECO:0000313" key="3">
    <source>
        <dbReference type="Proteomes" id="UP001285263"/>
    </source>
</evidence>
<evidence type="ECO:0000256" key="1">
    <source>
        <dbReference type="SAM" id="MobiDB-lite"/>
    </source>
</evidence>
<protein>
    <submittedName>
        <fullName evidence="2">Uncharacterized protein</fullName>
    </submittedName>
</protein>
<proteinExistence type="predicted"/>
<sequence length="333" mass="36896">MSLDNAGELDESQSPTAMTDTPQPAVEGFELAYHFHTGPWKRVIDLQVAEIQKDMRRARAEGRLVVYLSCPISKRGGGHSLTNTSVARHVERCLMQRWGEAFWILNPTAYQLESKAGMNRMTEVARANGIDLGDLLGRSQPTGGDYMRMWTRVLVENDPIDSAPVNTGQCIDAFYFVGPSDVQSFFLSQGETLTAGIEAYFARKFATDLQFRKDYSVEPQKVTGLDTDPDAKLAAQAKAQADADAEWSRRRRAFMRYYGLRASADFSVGSHDEWNIVRLLNRRRLEVSQVTARDGYLPGGDVGEQIAVYFDGRQVDPSSMIAPASPGNAPDAG</sequence>
<comment type="caution">
    <text evidence="2">The sequence shown here is derived from an EMBL/GenBank/DDBJ whole genome shotgun (WGS) entry which is preliminary data.</text>
</comment>
<evidence type="ECO:0000313" key="2">
    <source>
        <dbReference type="EMBL" id="MDY0747989.1"/>
    </source>
</evidence>
<dbReference type="EMBL" id="JAXCLA010000009">
    <property type="protein sequence ID" value="MDY0747989.1"/>
    <property type="molecule type" value="Genomic_DNA"/>
</dbReference>
<gene>
    <name evidence="2" type="ORF">SNE35_26045</name>
</gene>